<dbReference type="AlphaFoldDB" id="A0AAV1RVY7"/>
<proteinExistence type="predicted"/>
<organism evidence="1 2">
    <name type="scientific">Dovyalis caffra</name>
    <dbReference type="NCBI Taxonomy" id="77055"/>
    <lineage>
        <taxon>Eukaryota</taxon>
        <taxon>Viridiplantae</taxon>
        <taxon>Streptophyta</taxon>
        <taxon>Embryophyta</taxon>
        <taxon>Tracheophyta</taxon>
        <taxon>Spermatophyta</taxon>
        <taxon>Magnoliopsida</taxon>
        <taxon>eudicotyledons</taxon>
        <taxon>Gunneridae</taxon>
        <taxon>Pentapetalae</taxon>
        <taxon>rosids</taxon>
        <taxon>fabids</taxon>
        <taxon>Malpighiales</taxon>
        <taxon>Salicaceae</taxon>
        <taxon>Flacourtieae</taxon>
        <taxon>Dovyalis</taxon>
    </lineage>
</organism>
<reference evidence="1 2" key="1">
    <citation type="submission" date="2024-01" db="EMBL/GenBank/DDBJ databases">
        <authorList>
            <person name="Waweru B."/>
        </authorList>
    </citation>
    <scope>NUCLEOTIDE SEQUENCE [LARGE SCALE GENOMIC DNA]</scope>
</reference>
<keyword evidence="2" id="KW-1185">Reference proteome</keyword>
<dbReference type="Gene3D" id="1.10.150.240">
    <property type="entry name" value="Putative phosphatase, domain 2"/>
    <property type="match status" value="1"/>
</dbReference>
<accession>A0AAV1RVY7</accession>
<dbReference type="SUPFAM" id="SSF56784">
    <property type="entry name" value="HAD-like"/>
    <property type="match status" value="1"/>
</dbReference>
<dbReference type="InterPro" id="IPR023214">
    <property type="entry name" value="HAD_sf"/>
</dbReference>
<dbReference type="EMBL" id="CAWUPB010001158">
    <property type="protein sequence ID" value="CAK7339692.1"/>
    <property type="molecule type" value="Genomic_DNA"/>
</dbReference>
<evidence type="ECO:0000313" key="2">
    <source>
        <dbReference type="Proteomes" id="UP001314170"/>
    </source>
</evidence>
<dbReference type="InterPro" id="IPR036412">
    <property type="entry name" value="HAD-like_sf"/>
</dbReference>
<comment type="caution">
    <text evidence="1">The sequence shown here is derived from an EMBL/GenBank/DDBJ whole genome shotgun (WGS) entry which is preliminary data.</text>
</comment>
<dbReference type="InterPro" id="IPR023198">
    <property type="entry name" value="PGP-like_dom2"/>
</dbReference>
<evidence type="ECO:0000313" key="1">
    <source>
        <dbReference type="EMBL" id="CAK7339692.1"/>
    </source>
</evidence>
<name>A0AAV1RVY7_9ROSI</name>
<dbReference type="Gene3D" id="3.40.50.1000">
    <property type="entry name" value="HAD superfamily/HAD-like"/>
    <property type="match status" value="1"/>
</dbReference>
<protein>
    <submittedName>
        <fullName evidence="1">Uncharacterized protein</fullName>
    </submittedName>
</protein>
<gene>
    <name evidence="1" type="ORF">DCAF_LOCUS14750</name>
</gene>
<sequence length="380" mass="42213">MVLKACVKVEEKIETEVAGTEWGNVSSVLFDMDGVLCNSEEPSRMAGVDIFVEMGVEVTVEDFVPLIGTAVTTMFSEEIPNDVSPSLIRKEIGNISLDDSGGSGGYTIADEKMQGLQVLHTSAQSSAAMLEERTENGSILNQVATNDNLPSNLYDETRRLNHSIHKSDAQTKSMFDVCGIKLDKPTILATQDTCLFVFQYNYVRIARKMGSKTPIQSALFATSFILLVARFLTLKQSQLKDLRPSPDVSLHSQTSFTQLFIKKSKKNRCKNPYPVTGEGAKGTSRGIWPIVTLKHVAPHEEEEEEEEDDLDTFLMFFVFVFPQVNHQFLSLSTRHSPPIFLTTPFSPFLTQLNIVETATRELTAHIPSPSLPSSMRLIIN</sequence>
<dbReference type="Proteomes" id="UP001314170">
    <property type="component" value="Unassembled WGS sequence"/>
</dbReference>